<organism evidence="1 2">
    <name type="scientific">Burkholderia humptydooensis MSMB43</name>
    <dbReference type="NCBI Taxonomy" id="441157"/>
    <lineage>
        <taxon>Bacteria</taxon>
        <taxon>Pseudomonadati</taxon>
        <taxon>Pseudomonadota</taxon>
        <taxon>Betaproteobacteria</taxon>
        <taxon>Burkholderiales</taxon>
        <taxon>Burkholderiaceae</taxon>
        <taxon>Burkholderia</taxon>
        <taxon>pseudomallei group</taxon>
    </lineage>
</organism>
<gene>
    <name evidence="1" type="ORF">A33K_14768</name>
</gene>
<proteinExistence type="predicted"/>
<keyword evidence="2" id="KW-1185">Reference proteome</keyword>
<evidence type="ECO:0000313" key="2">
    <source>
        <dbReference type="Proteomes" id="UP000004682"/>
    </source>
</evidence>
<dbReference type="EMBL" id="JH692062">
    <property type="protein sequence ID" value="EIP88668.1"/>
    <property type="molecule type" value="Genomic_DNA"/>
</dbReference>
<reference evidence="2" key="1">
    <citation type="journal article" date="2012" name="J. Bacteriol.">
        <title>Revised Genome Sequence of Burkholderia thailandensis MSMB43 with Improved Annotation.</title>
        <authorList>
            <person name="Zhuo Y."/>
            <person name="Liu L."/>
            <person name="Wang Q."/>
            <person name="Liu X."/>
            <person name="Ren B."/>
            <person name="Liu M."/>
            <person name="Ni P."/>
            <person name="Cheng Y.Q."/>
            <person name="Zhang L."/>
        </authorList>
    </citation>
    <scope>NUCLEOTIDE SEQUENCE [LARGE SCALE GENOMIC DNA]</scope>
    <source>
        <strain evidence="2">MSMB43</strain>
    </source>
</reference>
<dbReference type="Proteomes" id="UP000004682">
    <property type="component" value="Unassembled WGS sequence"/>
</dbReference>
<evidence type="ECO:0000313" key="1">
    <source>
        <dbReference type="EMBL" id="EIP88668.1"/>
    </source>
</evidence>
<accession>A0ABN0G8L2</accession>
<name>A0ABN0G8L2_9BURK</name>
<sequence>MRENVGAPAASYRSARPCVVAAESVRPDIDAVIANARAARECGGGPSARRRDFLGHVVPPLRVAPRSRRRNAHAP</sequence>
<protein>
    <submittedName>
        <fullName evidence="1">Uncharacterized protein</fullName>
    </submittedName>
</protein>